<dbReference type="PANTHER" id="PTHR38042">
    <property type="entry name" value="UROPORPHYRINOGEN-III SYNTHASE, CHLOROPLASTIC"/>
    <property type="match status" value="1"/>
</dbReference>
<feature type="domain" description="Tetrapyrrole biosynthesis uroporphyrinogen III synthase" evidence="10">
    <location>
        <begin position="19"/>
        <end position="236"/>
    </location>
</feature>
<dbReference type="UniPathway" id="UPA00251">
    <property type="reaction ID" value="UER00320"/>
</dbReference>
<dbReference type="AlphaFoldDB" id="A0A1B3B7R9"/>
<dbReference type="Proteomes" id="UP000094147">
    <property type="component" value="Chromosome"/>
</dbReference>
<dbReference type="STRING" id="1144748.KS2013_103"/>
<dbReference type="InterPro" id="IPR039793">
    <property type="entry name" value="UROS/Hem4"/>
</dbReference>
<evidence type="ECO:0000259" key="10">
    <source>
        <dbReference type="Pfam" id="PF02602"/>
    </source>
</evidence>
<name>A0A1B3B7R9_9GAMM</name>
<dbReference type="InterPro" id="IPR036108">
    <property type="entry name" value="4pyrrol_syn_uPrphyn_synt_sf"/>
</dbReference>
<dbReference type="InterPro" id="IPR003754">
    <property type="entry name" value="4pyrrol_synth_uPrphyn_synth"/>
</dbReference>
<keyword evidence="4 9" id="KW-0456">Lyase</keyword>
<evidence type="ECO:0000256" key="6">
    <source>
        <dbReference type="ARBA" id="ARBA00037589"/>
    </source>
</evidence>
<dbReference type="EC" id="4.2.1.75" evidence="3 9"/>
<evidence type="ECO:0000256" key="5">
    <source>
        <dbReference type="ARBA" id="ARBA00023244"/>
    </source>
</evidence>
<evidence type="ECO:0000256" key="2">
    <source>
        <dbReference type="ARBA" id="ARBA00008133"/>
    </source>
</evidence>
<organism evidence="11 12">
    <name type="scientific">Kangiella sediminilitoris</name>
    <dbReference type="NCBI Taxonomy" id="1144748"/>
    <lineage>
        <taxon>Bacteria</taxon>
        <taxon>Pseudomonadati</taxon>
        <taxon>Pseudomonadota</taxon>
        <taxon>Gammaproteobacteria</taxon>
        <taxon>Kangiellales</taxon>
        <taxon>Kangiellaceae</taxon>
        <taxon>Kangiella</taxon>
    </lineage>
</organism>
<dbReference type="RefSeq" id="WP_068988353.1">
    <property type="nucleotide sequence ID" value="NZ_CP012418.1"/>
</dbReference>
<dbReference type="GO" id="GO:0004852">
    <property type="term" value="F:uroporphyrinogen-III synthase activity"/>
    <property type="evidence" value="ECO:0007669"/>
    <property type="project" value="UniProtKB-UniRule"/>
</dbReference>
<evidence type="ECO:0000256" key="7">
    <source>
        <dbReference type="ARBA" id="ARBA00040167"/>
    </source>
</evidence>
<protein>
    <recommendedName>
        <fullName evidence="7 9">Uroporphyrinogen-III synthase</fullName>
        <ecNumber evidence="3 9">4.2.1.75</ecNumber>
    </recommendedName>
</protein>
<evidence type="ECO:0000313" key="11">
    <source>
        <dbReference type="EMBL" id="AOE48833.1"/>
    </source>
</evidence>
<reference evidence="12" key="1">
    <citation type="submission" date="2015-08" db="EMBL/GenBank/DDBJ databases">
        <authorList>
            <person name="Kim K.M."/>
        </authorList>
    </citation>
    <scope>NUCLEOTIDE SEQUENCE [LARGE SCALE GENOMIC DNA]</scope>
    <source>
        <strain evidence="12">KCTC 23892</strain>
    </source>
</reference>
<dbReference type="OrthoDB" id="9787650at2"/>
<dbReference type="EMBL" id="CP012418">
    <property type="protein sequence ID" value="AOE48833.1"/>
    <property type="molecule type" value="Genomic_DNA"/>
</dbReference>
<dbReference type="PANTHER" id="PTHR38042:SF1">
    <property type="entry name" value="UROPORPHYRINOGEN-III SYNTHASE, CHLOROPLASTIC"/>
    <property type="match status" value="1"/>
</dbReference>
<comment type="catalytic activity">
    <reaction evidence="8 9">
        <text>hydroxymethylbilane = uroporphyrinogen III + H2O</text>
        <dbReference type="Rhea" id="RHEA:18965"/>
        <dbReference type="ChEBI" id="CHEBI:15377"/>
        <dbReference type="ChEBI" id="CHEBI:57308"/>
        <dbReference type="ChEBI" id="CHEBI:57845"/>
        <dbReference type="EC" id="4.2.1.75"/>
    </reaction>
</comment>
<dbReference type="SUPFAM" id="SSF69618">
    <property type="entry name" value="HemD-like"/>
    <property type="match status" value="1"/>
</dbReference>
<dbReference type="KEGG" id="ksd:KS2013_103"/>
<dbReference type="GO" id="GO:0006782">
    <property type="term" value="P:protoporphyrinogen IX biosynthetic process"/>
    <property type="evidence" value="ECO:0007669"/>
    <property type="project" value="UniProtKB-UniRule"/>
</dbReference>
<evidence type="ECO:0000313" key="12">
    <source>
        <dbReference type="Proteomes" id="UP000094147"/>
    </source>
</evidence>
<dbReference type="Pfam" id="PF02602">
    <property type="entry name" value="HEM4"/>
    <property type="match status" value="1"/>
</dbReference>
<evidence type="ECO:0000256" key="3">
    <source>
        <dbReference type="ARBA" id="ARBA00013109"/>
    </source>
</evidence>
<comment type="similarity">
    <text evidence="2 9">Belongs to the uroporphyrinogen-III synthase family.</text>
</comment>
<evidence type="ECO:0000256" key="8">
    <source>
        <dbReference type="ARBA" id="ARBA00048617"/>
    </source>
</evidence>
<keyword evidence="12" id="KW-1185">Reference proteome</keyword>
<dbReference type="CDD" id="cd06578">
    <property type="entry name" value="HemD"/>
    <property type="match status" value="1"/>
</dbReference>
<proteinExistence type="inferred from homology"/>
<evidence type="ECO:0000256" key="9">
    <source>
        <dbReference type="RuleBase" id="RU366031"/>
    </source>
</evidence>
<evidence type="ECO:0000256" key="4">
    <source>
        <dbReference type="ARBA" id="ARBA00023239"/>
    </source>
</evidence>
<dbReference type="Gene3D" id="3.40.50.10090">
    <property type="match status" value="2"/>
</dbReference>
<keyword evidence="5 9" id="KW-0627">Porphyrin biosynthesis</keyword>
<comment type="pathway">
    <text evidence="1 9">Porphyrin-containing compound metabolism; protoporphyrin-IX biosynthesis; coproporphyrinogen-III from 5-aminolevulinate: step 3/4.</text>
</comment>
<accession>A0A1B3B7R9</accession>
<sequence>MDRACQVIVTRPSPFGEELCEVLDNYHFKATHCPLITFQANTDTDYTTRIKQLNQCTSWIFVSRQAVNFCLEDLSANQLSTLQELSKQKSIIAVGPSTADSLASFGFHAMTPDTPDSEGMISLLKKHQLHDQPACLIRGNQGRELLQQFFADDQLTIMPVYKRVPTSHTFPSLMENTAVVVTSGQLLELAERLLHKQSSARQPAIIAGSERIADKARQLGYTNCYTANSAANSDLIKACILWRNDVT</sequence>
<gene>
    <name evidence="11" type="ORF">KS2013_103</name>
</gene>
<dbReference type="GO" id="GO:0006780">
    <property type="term" value="P:uroporphyrinogen III biosynthetic process"/>
    <property type="evidence" value="ECO:0007669"/>
    <property type="project" value="UniProtKB-UniRule"/>
</dbReference>
<comment type="function">
    <text evidence="6 9">Catalyzes cyclization of the linear tetrapyrrole, hydroxymethylbilane, to the macrocyclic uroporphyrinogen III.</text>
</comment>
<evidence type="ECO:0000256" key="1">
    <source>
        <dbReference type="ARBA" id="ARBA00004772"/>
    </source>
</evidence>